<feature type="domain" description="Peptidase M13 N-terminal" evidence="1">
    <location>
        <begin position="1"/>
        <end position="244"/>
    </location>
</feature>
<sequence>FTYWVDQDKKNSEEYILYFHQSGLGLPDRDYYFTEGEKFEDIRTKYVEYMTKILELAKDKNAVEIANTVMEMEKALADNHWTRVENRDSEKTYNKFEVSKLSGLSPKFNWLLFLDKAGIAKAENVIVRQPSYLAAFSNVLSKYSIDDWKNYSKAKLISSNATELSQDFVEANFDFYGKTLRGTEVNRPRWKRAVSAVDGSLDEILGKVYVEKYFKPEAKDRMVKLVDNLIISMEDRINKVDWMS</sequence>
<dbReference type="InterPro" id="IPR008753">
    <property type="entry name" value="Peptidase_M13_N"/>
</dbReference>
<dbReference type="Gene3D" id="1.10.1380.10">
    <property type="entry name" value="Neutral endopeptidase , domain2"/>
    <property type="match status" value="1"/>
</dbReference>
<feature type="non-terminal residue" evidence="2">
    <location>
        <position position="1"/>
    </location>
</feature>
<dbReference type="SUPFAM" id="SSF55486">
    <property type="entry name" value="Metalloproteases ('zincins'), catalytic domain"/>
    <property type="match status" value="1"/>
</dbReference>
<dbReference type="GO" id="GO:0005886">
    <property type="term" value="C:plasma membrane"/>
    <property type="evidence" value="ECO:0007669"/>
    <property type="project" value="TreeGrafter"/>
</dbReference>
<dbReference type="PROSITE" id="PS51885">
    <property type="entry name" value="NEPRILYSIN"/>
    <property type="match status" value="1"/>
</dbReference>
<evidence type="ECO:0000313" key="2">
    <source>
        <dbReference type="EMBL" id="GAG28829.1"/>
    </source>
</evidence>
<name>X0WCX6_9ZZZZ</name>
<dbReference type="PANTHER" id="PTHR11733">
    <property type="entry name" value="ZINC METALLOPROTEASE FAMILY M13 NEPRILYSIN-RELATED"/>
    <property type="match status" value="1"/>
</dbReference>
<dbReference type="GO" id="GO:0004222">
    <property type="term" value="F:metalloendopeptidase activity"/>
    <property type="evidence" value="ECO:0007669"/>
    <property type="project" value="InterPro"/>
</dbReference>
<gene>
    <name evidence="2" type="ORF">S01H1_71541</name>
</gene>
<dbReference type="InterPro" id="IPR042089">
    <property type="entry name" value="Peptidase_M13_dom_2"/>
</dbReference>
<protein>
    <recommendedName>
        <fullName evidence="1">Peptidase M13 N-terminal domain-containing protein</fullName>
    </recommendedName>
</protein>
<proteinExistence type="predicted"/>
<comment type="caution">
    <text evidence="2">The sequence shown here is derived from an EMBL/GenBank/DDBJ whole genome shotgun (WGS) entry which is preliminary data.</text>
</comment>
<accession>X0WCX6</accession>
<reference evidence="2" key="1">
    <citation type="journal article" date="2014" name="Front. Microbiol.">
        <title>High frequency of phylogenetically diverse reductive dehalogenase-homologous genes in deep subseafloor sedimentary metagenomes.</title>
        <authorList>
            <person name="Kawai M."/>
            <person name="Futagami T."/>
            <person name="Toyoda A."/>
            <person name="Takaki Y."/>
            <person name="Nishi S."/>
            <person name="Hori S."/>
            <person name="Arai W."/>
            <person name="Tsubouchi T."/>
            <person name="Morono Y."/>
            <person name="Uchiyama I."/>
            <person name="Ito T."/>
            <person name="Fujiyama A."/>
            <person name="Inagaki F."/>
            <person name="Takami H."/>
        </authorList>
    </citation>
    <scope>NUCLEOTIDE SEQUENCE</scope>
    <source>
        <strain evidence="2">Expedition CK06-06</strain>
    </source>
</reference>
<dbReference type="EMBL" id="BARS01047643">
    <property type="protein sequence ID" value="GAG28829.1"/>
    <property type="molecule type" value="Genomic_DNA"/>
</dbReference>
<dbReference type="GO" id="GO:0016485">
    <property type="term" value="P:protein processing"/>
    <property type="evidence" value="ECO:0007669"/>
    <property type="project" value="TreeGrafter"/>
</dbReference>
<dbReference type="Pfam" id="PF05649">
    <property type="entry name" value="Peptidase_M13_N"/>
    <property type="match status" value="1"/>
</dbReference>
<dbReference type="InterPro" id="IPR000718">
    <property type="entry name" value="Peptidase_M13"/>
</dbReference>
<organism evidence="2">
    <name type="scientific">marine sediment metagenome</name>
    <dbReference type="NCBI Taxonomy" id="412755"/>
    <lineage>
        <taxon>unclassified sequences</taxon>
        <taxon>metagenomes</taxon>
        <taxon>ecological metagenomes</taxon>
    </lineage>
</organism>
<evidence type="ECO:0000259" key="1">
    <source>
        <dbReference type="Pfam" id="PF05649"/>
    </source>
</evidence>
<dbReference type="PANTHER" id="PTHR11733:SF167">
    <property type="entry name" value="FI17812P1-RELATED"/>
    <property type="match status" value="1"/>
</dbReference>
<feature type="non-terminal residue" evidence="2">
    <location>
        <position position="244"/>
    </location>
</feature>
<dbReference type="AlphaFoldDB" id="X0WCX6"/>